<organism evidence="1 2">
    <name type="scientific">Azotobacter beijerinckii</name>
    <dbReference type="NCBI Taxonomy" id="170623"/>
    <lineage>
        <taxon>Bacteria</taxon>
        <taxon>Pseudomonadati</taxon>
        <taxon>Pseudomonadota</taxon>
        <taxon>Gammaproteobacteria</taxon>
        <taxon>Pseudomonadales</taxon>
        <taxon>Pseudomonadaceae</taxon>
        <taxon>Azotobacter</taxon>
    </lineage>
</organism>
<dbReference type="Proteomes" id="UP000199579">
    <property type="component" value="Unassembled WGS sequence"/>
</dbReference>
<dbReference type="EMBL" id="FOSX01000006">
    <property type="protein sequence ID" value="SFK45944.1"/>
    <property type="molecule type" value="Genomic_DNA"/>
</dbReference>
<accession>A0A1I3ZP73</accession>
<evidence type="ECO:0000313" key="1">
    <source>
        <dbReference type="EMBL" id="SFK45944.1"/>
    </source>
</evidence>
<reference evidence="1 2" key="1">
    <citation type="submission" date="2016-10" db="EMBL/GenBank/DDBJ databases">
        <authorList>
            <person name="de Groot N.N."/>
        </authorList>
    </citation>
    <scope>NUCLEOTIDE SEQUENCE [LARGE SCALE GENOMIC DNA]</scope>
    <source>
        <strain evidence="1 2">DSM 381</strain>
    </source>
</reference>
<name>A0A1I3ZP73_9GAMM</name>
<proteinExistence type="predicted"/>
<dbReference type="AlphaFoldDB" id="A0A1I3ZP73"/>
<gene>
    <name evidence="1" type="ORF">SAMN04244574_00695</name>
</gene>
<evidence type="ECO:0000313" key="2">
    <source>
        <dbReference type="Proteomes" id="UP000199579"/>
    </source>
</evidence>
<sequence>MNAQLDFFSAETIARSLVAAHAAAAPGTKFARRSRAYPYIPYDEDEARQIILGLCEQAAGEWVKSHTIFLVTGMHPYEICHLTRRLCEAGYLEITELYYGSSNPCDKNYKGYQDGYRLKPGGTA</sequence>
<protein>
    <submittedName>
        <fullName evidence="1">Uncharacterized protein</fullName>
    </submittedName>
</protein>
<dbReference type="RefSeq" id="WP_090935891.1">
    <property type="nucleotide sequence ID" value="NZ_FOSX01000006.1"/>
</dbReference>